<protein>
    <submittedName>
        <fullName evidence="2">Uncharacterized protein</fullName>
    </submittedName>
</protein>
<dbReference type="EMBL" id="JALDAX010000006">
    <property type="protein sequence ID" value="MCI3241769.1"/>
    <property type="molecule type" value="Genomic_DNA"/>
</dbReference>
<comment type="caution">
    <text evidence="2">The sequence shown here is derived from an EMBL/GenBank/DDBJ whole genome shotgun (WGS) entry which is preliminary data.</text>
</comment>
<gene>
    <name evidence="2" type="ORF">MQN93_18790</name>
</gene>
<evidence type="ECO:0000256" key="1">
    <source>
        <dbReference type="SAM" id="MobiDB-lite"/>
    </source>
</evidence>
<feature type="region of interest" description="Disordered" evidence="1">
    <location>
        <begin position="116"/>
        <end position="140"/>
    </location>
</feature>
<proteinExistence type="predicted"/>
<reference evidence="2" key="1">
    <citation type="submission" date="2022-03" db="EMBL/GenBank/DDBJ databases">
        <title>Streptomyces 7R015 and 7R016 isolated from Barleria lupulina in Thailand.</title>
        <authorList>
            <person name="Kanchanasin P."/>
            <person name="Phongsopitanun W."/>
            <person name="Tanasupawat S."/>
        </authorList>
    </citation>
    <scope>NUCLEOTIDE SEQUENCE</scope>
    <source>
        <strain evidence="2">7R016</strain>
    </source>
</reference>
<name>A0ABS9XI79_9ACTN</name>
<evidence type="ECO:0000313" key="3">
    <source>
        <dbReference type="Proteomes" id="UP001165270"/>
    </source>
</evidence>
<accession>A0ABS9XI79</accession>
<dbReference type="RefSeq" id="WP_242710397.1">
    <property type="nucleotide sequence ID" value="NZ_JALDAX010000006.1"/>
</dbReference>
<sequence>MSAGDIEAAASFSDAARARLAMAYEACELSDLARAAVPIDERELSRDGTPGTPGAALARAAQVLLAAHRLLDAAVVFERAGGATWDTVGAATGTSAHAAHQRFAPAETRFRQALHPTASPDAASSTGATNAPDAAGTPDAANVPGDLAWWRSHLIREPLEAALDLDDWVLRHRDGDDDLGAAPVSGGLGAGPLATA</sequence>
<organism evidence="2 3">
    <name type="scientific">Streptomyces spinosisporus</name>
    <dbReference type="NCBI Taxonomy" id="2927582"/>
    <lineage>
        <taxon>Bacteria</taxon>
        <taxon>Bacillati</taxon>
        <taxon>Actinomycetota</taxon>
        <taxon>Actinomycetes</taxon>
        <taxon>Kitasatosporales</taxon>
        <taxon>Streptomycetaceae</taxon>
        <taxon>Streptomyces</taxon>
    </lineage>
</organism>
<dbReference type="Proteomes" id="UP001165270">
    <property type="component" value="Unassembled WGS sequence"/>
</dbReference>
<keyword evidence="3" id="KW-1185">Reference proteome</keyword>
<evidence type="ECO:0000313" key="2">
    <source>
        <dbReference type="EMBL" id="MCI3241769.1"/>
    </source>
</evidence>